<dbReference type="GO" id="GO:0098542">
    <property type="term" value="P:defense response to other organism"/>
    <property type="evidence" value="ECO:0007669"/>
    <property type="project" value="InterPro"/>
</dbReference>
<dbReference type="InterPro" id="IPR044839">
    <property type="entry name" value="NDR1-like"/>
</dbReference>
<keyword evidence="3" id="KW-1133">Transmembrane helix</keyword>
<keyword evidence="5" id="KW-1185">Reference proteome</keyword>
<organism evidence="4 5">
    <name type="scientific">Olea europaea subsp. europaea</name>
    <dbReference type="NCBI Taxonomy" id="158383"/>
    <lineage>
        <taxon>Eukaryota</taxon>
        <taxon>Viridiplantae</taxon>
        <taxon>Streptophyta</taxon>
        <taxon>Embryophyta</taxon>
        <taxon>Tracheophyta</taxon>
        <taxon>Spermatophyta</taxon>
        <taxon>Magnoliopsida</taxon>
        <taxon>eudicotyledons</taxon>
        <taxon>Gunneridae</taxon>
        <taxon>Pentapetalae</taxon>
        <taxon>asterids</taxon>
        <taxon>lamiids</taxon>
        <taxon>Lamiales</taxon>
        <taxon>Oleaceae</taxon>
        <taxon>Oleeae</taxon>
        <taxon>Olea</taxon>
    </lineage>
</organism>
<evidence type="ECO:0000256" key="2">
    <source>
        <dbReference type="ARBA" id="ARBA00023136"/>
    </source>
</evidence>
<dbReference type="PANTHER" id="PTHR31415">
    <property type="entry name" value="OS05G0367900 PROTEIN"/>
    <property type="match status" value="1"/>
</dbReference>
<evidence type="ECO:0000313" key="5">
    <source>
        <dbReference type="Proteomes" id="UP000594638"/>
    </source>
</evidence>
<dbReference type="PANTHER" id="PTHR31415:SF52">
    <property type="entry name" value="LATE EMBRYOGENESIS ABUNDANT (LEA) HYDROXYPROLINE-RICH GLYCOPROTEIN FAMILY-RELATED"/>
    <property type="match status" value="1"/>
</dbReference>
<dbReference type="EMBL" id="CACTIH010005467">
    <property type="protein sequence ID" value="CAA2994129.1"/>
    <property type="molecule type" value="Genomic_DNA"/>
</dbReference>
<comment type="subcellular location">
    <subcellularLocation>
        <location evidence="1">Membrane</location>
    </subcellularLocation>
</comment>
<accession>A0A8S0SR40</accession>
<evidence type="ECO:0000256" key="3">
    <source>
        <dbReference type="SAM" id="Phobius"/>
    </source>
</evidence>
<sequence>MDESGKIACLICCICFILPTILIPIGLCLQSIKPRCYINDFYAPALNTHIPSNATSSNTFIFFDLQLRNMMEENSLRYGDLNLTLFYGLDGNIPVANYTVPGFKQGKKNTNDWRDVVETHGLPWNDAIKAVSNGSKVVFRADLVTDVKLKQMFWSKKKKMVLKGTVEVDGSGEKVHGKPIRLKSFAS</sequence>
<dbReference type="GO" id="GO:0009506">
    <property type="term" value="C:plasmodesma"/>
    <property type="evidence" value="ECO:0007669"/>
    <property type="project" value="TreeGrafter"/>
</dbReference>
<keyword evidence="3" id="KW-0812">Transmembrane</keyword>
<reference evidence="4 5" key="1">
    <citation type="submission" date="2019-12" db="EMBL/GenBank/DDBJ databases">
        <authorList>
            <person name="Alioto T."/>
            <person name="Alioto T."/>
            <person name="Gomez Garrido J."/>
        </authorList>
    </citation>
    <scope>NUCLEOTIDE SEQUENCE [LARGE SCALE GENOMIC DNA]</scope>
</reference>
<keyword evidence="2 3" id="KW-0472">Membrane</keyword>
<proteinExistence type="predicted"/>
<dbReference type="OrthoDB" id="908874at2759"/>
<name>A0A8S0SR40_OLEEU</name>
<evidence type="ECO:0000313" key="4">
    <source>
        <dbReference type="EMBL" id="CAA2994129.1"/>
    </source>
</evidence>
<dbReference type="Proteomes" id="UP000594638">
    <property type="component" value="Unassembled WGS sequence"/>
</dbReference>
<feature type="transmembrane region" description="Helical" evidence="3">
    <location>
        <begin position="7"/>
        <end position="27"/>
    </location>
</feature>
<protein>
    <submittedName>
        <fullName evidence="4">NDR1-like</fullName>
    </submittedName>
</protein>
<dbReference type="Gramene" id="OE9A107721T1">
    <property type="protein sequence ID" value="OE9A107721C1"/>
    <property type="gene ID" value="OE9A107721"/>
</dbReference>
<dbReference type="GO" id="GO:0005886">
    <property type="term" value="C:plasma membrane"/>
    <property type="evidence" value="ECO:0007669"/>
    <property type="project" value="TreeGrafter"/>
</dbReference>
<comment type="caution">
    <text evidence="4">The sequence shown here is derived from an EMBL/GenBank/DDBJ whole genome shotgun (WGS) entry which is preliminary data.</text>
</comment>
<evidence type="ECO:0000256" key="1">
    <source>
        <dbReference type="ARBA" id="ARBA00004370"/>
    </source>
</evidence>
<dbReference type="AlphaFoldDB" id="A0A8S0SR40"/>
<gene>
    <name evidence="4" type="ORF">OLEA9_A107721</name>
</gene>